<keyword evidence="2" id="KW-1185">Reference proteome</keyword>
<dbReference type="AlphaFoldDB" id="A0A9P6JE54"/>
<protein>
    <submittedName>
        <fullName evidence="1">Uncharacterized protein</fullName>
    </submittedName>
</protein>
<dbReference type="EMBL" id="JAAAHW010005501">
    <property type="protein sequence ID" value="KAF9968266.1"/>
    <property type="molecule type" value="Genomic_DNA"/>
</dbReference>
<evidence type="ECO:0000313" key="1">
    <source>
        <dbReference type="EMBL" id="KAF9968266.1"/>
    </source>
</evidence>
<sequence>MDVGDPKDLMNVYFVPGGNRFVVSGMQTLQIWTFPTDRFNYYHLEFIWSRPKMTDDTEPNPYRSELVGEYYHCIPQPKIYRDSDTGNIEVNFKFKEEGNPHCVTIPAARGSKTHSTFLHCARSIHLLAAAYAYSRQQAKKTSKDSSQETMTFEQHAMAIALFAGGHINRLLSEKDYGALRLICEDQETRVTSTSHEKHSNQSKVIVSVLTLLLDRSDLKDANHSFVEGLLDVDN</sequence>
<reference evidence="1" key="1">
    <citation type="journal article" date="2020" name="Fungal Divers.">
        <title>Resolving the Mortierellaceae phylogeny through synthesis of multi-gene phylogenetics and phylogenomics.</title>
        <authorList>
            <person name="Vandepol N."/>
            <person name="Liber J."/>
            <person name="Desiro A."/>
            <person name="Na H."/>
            <person name="Kennedy M."/>
            <person name="Barry K."/>
            <person name="Grigoriev I.V."/>
            <person name="Miller A.N."/>
            <person name="O'Donnell K."/>
            <person name="Stajich J.E."/>
            <person name="Bonito G."/>
        </authorList>
    </citation>
    <scope>NUCLEOTIDE SEQUENCE</scope>
    <source>
        <strain evidence="1">MES-2147</strain>
    </source>
</reference>
<proteinExistence type="predicted"/>
<name>A0A9P6JE54_9FUNG</name>
<gene>
    <name evidence="1" type="ORF">BGZ65_012747</name>
</gene>
<comment type="caution">
    <text evidence="1">The sequence shown here is derived from an EMBL/GenBank/DDBJ whole genome shotgun (WGS) entry which is preliminary data.</text>
</comment>
<dbReference type="Proteomes" id="UP000749646">
    <property type="component" value="Unassembled WGS sequence"/>
</dbReference>
<evidence type="ECO:0000313" key="2">
    <source>
        <dbReference type="Proteomes" id="UP000749646"/>
    </source>
</evidence>
<feature type="non-terminal residue" evidence="1">
    <location>
        <position position="234"/>
    </location>
</feature>
<accession>A0A9P6JE54</accession>
<organism evidence="1 2">
    <name type="scientific">Modicella reniformis</name>
    <dbReference type="NCBI Taxonomy" id="1440133"/>
    <lineage>
        <taxon>Eukaryota</taxon>
        <taxon>Fungi</taxon>
        <taxon>Fungi incertae sedis</taxon>
        <taxon>Mucoromycota</taxon>
        <taxon>Mortierellomycotina</taxon>
        <taxon>Mortierellomycetes</taxon>
        <taxon>Mortierellales</taxon>
        <taxon>Mortierellaceae</taxon>
        <taxon>Modicella</taxon>
    </lineage>
</organism>